<evidence type="ECO:0000313" key="2">
    <source>
        <dbReference type="EMBL" id="MFC5526637.1"/>
    </source>
</evidence>
<dbReference type="InterPro" id="IPR001173">
    <property type="entry name" value="Glyco_trans_2-like"/>
</dbReference>
<name>A0ABW0QSQ4_9GAMM</name>
<protein>
    <submittedName>
        <fullName evidence="2">Glycosyltransferase family 2 protein</fullName>
    </submittedName>
</protein>
<dbReference type="RefSeq" id="WP_377320469.1">
    <property type="nucleotide sequence ID" value="NZ_JBHSNF010000002.1"/>
</dbReference>
<accession>A0ABW0QSQ4</accession>
<evidence type="ECO:0000313" key="3">
    <source>
        <dbReference type="Proteomes" id="UP001596114"/>
    </source>
</evidence>
<feature type="domain" description="Glycosyltransferase 2-like" evidence="1">
    <location>
        <begin position="10"/>
        <end position="178"/>
    </location>
</feature>
<gene>
    <name evidence="2" type="ORF">ACFPPA_12920</name>
</gene>
<dbReference type="SUPFAM" id="SSF53448">
    <property type="entry name" value="Nucleotide-diphospho-sugar transferases"/>
    <property type="match status" value="1"/>
</dbReference>
<evidence type="ECO:0000259" key="1">
    <source>
        <dbReference type="Pfam" id="PF00535"/>
    </source>
</evidence>
<dbReference type="InterPro" id="IPR029044">
    <property type="entry name" value="Nucleotide-diphossugar_trans"/>
</dbReference>
<organism evidence="2 3">
    <name type="scientific">Rhodanobacter ginsengisoli</name>
    <dbReference type="NCBI Taxonomy" id="418646"/>
    <lineage>
        <taxon>Bacteria</taxon>
        <taxon>Pseudomonadati</taxon>
        <taxon>Pseudomonadota</taxon>
        <taxon>Gammaproteobacteria</taxon>
        <taxon>Lysobacterales</taxon>
        <taxon>Rhodanobacteraceae</taxon>
        <taxon>Rhodanobacter</taxon>
    </lineage>
</organism>
<dbReference type="Gene3D" id="3.90.550.10">
    <property type="entry name" value="Spore Coat Polysaccharide Biosynthesis Protein SpsA, Chain A"/>
    <property type="match status" value="1"/>
</dbReference>
<dbReference type="EMBL" id="JBHSNF010000002">
    <property type="protein sequence ID" value="MFC5526637.1"/>
    <property type="molecule type" value="Genomic_DNA"/>
</dbReference>
<comment type="caution">
    <text evidence="2">The sequence shown here is derived from an EMBL/GenBank/DDBJ whole genome shotgun (WGS) entry which is preliminary data.</text>
</comment>
<dbReference type="PANTHER" id="PTHR22916">
    <property type="entry name" value="GLYCOSYLTRANSFERASE"/>
    <property type="match status" value="1"/>
</dbReference>
<dbReference type="Proteomes" id="UP001596114">
    <property type="component" value="Unassembled WGS sequence"/>
</dbReference>
<keyword evidence="3" id="KW-1185">Reference proteome</keyword>
<dbReference type="Pfam" id="PF00535">
    <property type="entry name" value="Glycos_transf_2"/>
    <property type="match status" value="1"/>
</dbReference>
<sequence length="349" mass="39239">MNEAITPLISTIIPTYRRPALLQRAIASAIEQQGVDVCVSVFDNCSGDDTADVVNRLARSHGRIKYHCHPSNLGAGANFDFAMRSVDTPFFSILSDDDYLLPGFYEHAIASLAEHPEAMFWAGTTLSVDEHGVIWDARVDRWPREGLFNPPQGLMAMMHGMAPVWTGIVFRREVLERVGFIDQATLGPSDLDFMLRVAASHPFVLSKHPSAVYMLNNDSFSATQPLSAFWPGWQKMFLNIEANESLDEESRNAALAALHHDAQRMLFRRGANALAAGRYDFAREAAQALQGYYGRKRWPWTLRFLASLCESVPRLQRLYAGAYRAWERHLVASRADLEARYGHLVQRPS</sequence>
<dbReference type="PANTHER" id="PTHR22916:SF3">
    <property type="entry name" value="UDP-GLCNAC:BETAGAL BETA-1,3-N-ACETYLGLUCOSAMINYLTRANSFERASE-LIKE PROTEIN 1"/>
    <property type="match status" value="1"/>
</dbReference>
<proteinExistence type="predicted"/>
<dbReference type="CDD" id="cd00761">
    <property type="entry name" value="Glyco_tranf_GTA_type"/>
    <property type="match status" value="1"/>
</dbReference>
<reference evidence="3" key="1">
    <citation type="journal article" date="2019" name="Int. J. Syst. Evol. Microbiol.">
        <title>The Global Catalogue of Microorganisms (GCM) 10K type strain sequencing project: providing services to taxonomists for standard genome sequencing and annotation.</title>
        <authorList>
            <consortium name="The Broad Institute Genomics Platform"/>
            <consortium name="The Broad Institute Genome Sequencing Center for Infectious Disease"/>
            <person name="Wu L."/>
            <person name="Ma J."/>
        </authorList>
    </citation>
    <scope>NUCLEOTIDE SEQUENCE [LARGE SCALE GENOMIC DNA]</scope>
    <source>
        <strain evidence="3">CGMCC 1.16619</strain>
    </source>
</reference>